<feature type="domain" description="Ig-like" evidence="3">
    <location>
        <begin position="297"/>
        <end position="384"/>
    </location>
</feature>
<dbReference type="Pfam" id="PF13927">
    <property type="entry name" value="Ig_3"/>
    <property type="match status" value="1"/>
</dbReference>
<dbReference type="Gene3D" id="2.60.40.10">
    <property type="entry name" value="Immunoglobulins"/>
    <property type="match status" value="5"/>
</dbReference>
<keyword evidence="2" id="KW-0812">Transmembrane</keyword>
<feature type="domain" description="Ig-like" evidence="3">
    <location>
        <begin position="120"/>
        <end position="202"/>
    </location>
</feature>
<feature type="domain" description="Ig-like" evidence="3">
    <location>
        <begin position="208"/>
        <end position="292"/>
    </location>
</feature>
<dbReference type="EMBL" id="JAGEUA010000003">
    <property type="protein sequence ID" value="KAL0994885.1"/>
    <property type="molecule type" value="Genomic_DNA"/>
</dbReference>
<evidence type="ECO:0000313" key="5">
    <source>
        <dbReference type="Proteomes" id="UP001557470"/>
    </source>
</evidence>
<dbReference type="PROSITE" id="PS50835">
    <property type="entry name" value="IG_LIKE"/>
    <property type="match status" value="5"/>
</dbReference>
<dbReference type="InterPro" id="IPR013783">
    <property type="entry name" value="Ig-like_fold"/>
</dbReference>
<keyword evidence="2" id="KW-1133">Transmembrane helix</keyword>
<evidence type="ECO:0000259" key="3">
    <source>
        <dbReference type="PROSITE" id="PS50835"/>
    </source>
</evidence>
<feature type="region of interest" description="Disordered" evidence="1">
    <location>
        <begin position="541"/>
        <end position="591"/>
    </location>
</feature>
<evidence type="ECO:0000256" key="1">
    <source>
        <dbReference type="SAM" id="MobiDB-lite"/>
    </source>
</evidence>
<proteinExistence type="predicted"/>
<feature type="transmembrane region" description="Helical" evidence="2">
    <location>
        <begin position="488"/>
        <end position="510"/>
    </location>
</feature>
<dbReference type="SMART" id="SM00409">
    <property type="entry name" value="IG"/>
    <property type="match status" value="4"/>
</dbReference>
<gene>
    <name evidence="4" type="ORF">UPYG_G00128750</name>
</gene>
<dbReference type="SUPFAM" id="SSF48726">
    <property type="entry name" value="Immunoglobulin"/>
    <property type="match status" value="5"/>
</dbReference>
<dbReference type="Proteomes" id="UP001557470">
    <property type="component" value="Unassembled WGS sequence"/>
</dbReference>
<name>A0ABD0XLU0_UMBPY</name>
<reference evidence="4 5" key="1">
    <citation type="submission" date="2024-06" db="EMBL/GenBank/DDBJ databases">
        <authorList>
            <person name="Pan Q."/>
            <person name="Wen M."/>
            <person name="Jouanno E."/>
            <person name="Zahm M."/>
            <person name="Klopp C."/>
            <person name="Cabau C."/>
            <person name="Louis A."/>
            <person name="Berthelot C."/>
            <person name="Parey E."/>
            <person name="Roest Crollius H."/>
            <person name="Montfort J."/>
            <person name="Robinson-Rechavi M."/>
            <person name="Bouchez O."/>
            <person name="Lampietro C."/>
            <person name="Lopez Roques C."/>
            <person name="Donnadieu C."/>
            <person name="Postlethwait J."/>
            <person name="Bobe J."/>
            <person name="Verreycken H."/>
            <person name="Guiguen Y."/>
        </authorList>
    </citation>
    <scope>NUCLEOTIDE SEQUENCE [LARGE SCALE GENOMIC DNA]</scope>
    <source>
        <strain evidence="4">Up_M1</strain>
        <tissue evidence="4">Testis</tissue>
    </source>
</reference>
<dbReference type="SMART" id="SM00408">
    <property type="entry name" value="IGc2"/>
    <property type="match status" value="5"/>
</dbReference>
<dbReference type="InterPro" id="IPR036179">
    <property type="entry name" value="Ig-like_dom_sf"/>
</dbReference>
<keyword evidence="2" id="KW-0472">Membrane</keyword>
<keyword evidence="5" id="KW-1185">Reference proteome</keyword>
<accession>A0ABD0XLU0</accession>
<evidence type="ECO:0000313" key="4">
    <source>
        <dbReference type="EMBL" id="KAL0994885.1"/>
    </source>
</evidence>
<dbReference type="PANTHER" id="PTHR46013">
    <property type="entry name" value="VASCULAR CELL ADHESION MOLECULE 1"/>
    <property type="match status" value="1"/>
</dbReference>
<evidence type="ECO:0000256" key="2">
    <source>
        <dbReference type="SAM" id="Phobius"/>
    </source>
</evidence>
<dbReference type="Pfam" id="PF13895">
    <property type="entry name" value="Ig_2"/>
    <property type="match status" value="1"/>
</dbReference>
<sequence>MREVERVILIGWLIQGICNSGVEGTNCLVPDTSSYKPSVSVDPIGPVLEGKTVTLTCKSNATQALITWYSKTDRLTSFKDFSNVLKVNIMADNTEFYCEVNSTCGSQRSEVLQLEVLYKPKTISVSVNPTDPVKDGATVELQCSSTGNPKVSNFTWYSVQGDQVTLLGTGNVLRTKVCVEVHQFFCEAKNNQGANNSTWLMVKVLYPPQNTSVSAHPSSPVLEKSQVTLTCSSNANPPVSNYSWYSVDDGHTNTLKESEHNLTVASANGKTWYYCKAENQYGSDNSTAIQLNIYHPPRNTSLSVSLLNSASEDSSVVLTCSSEAEPPVDSYTWYKETGKQVVIAGTGQNLTLHIAQVIDEGEYYCKAQNPHGEDQSTHTNGPLEFTPWILPSSRCLHSKSQVSCTCDSKGSPTPSVQWYLSGQLIKHSLATPIKEEPLGRTHLRSTLTFHWSEQDMPTPLCLSSNSQGSTRLKLCVDSAGTSTGYQTLLMGIGAGAAGMMFLGVVAFLIARRMRTLMTWDLKPEDKTDLILTDWTLSQEEDSASASKVTQARSTPAHGATHPRPQQPNGDKGEVSIVAGLDHNPPMDAANHDHRLLPHCLETGHDLPQGDWVVEDRGS</sequence>
<feature type="domain" description="Ig-like" evidence="3">
    <location>
        <begin position="387"/>
        <end position="477"/>
    </location>
</feature>
<protein>
    <recommendedName>
        <fullName evidence="3">Ig-like domain-containing protein</fullName>
    </recommendedName>
</protein>
<dbReference type="InterPro" id="IPR003599">
    <property type="entry name" value="Ig_sub"/>
</dbReference>
<organism evidence="4 5">
    <name type="scientific">Umbra pygmaea</name>
    <name type="common">Eastern mudminnow</name>
    <dbReference type="NCBI Taxonomy" id="75934"/>
    <lineage>
        <taxon>Eukaryota</taxon>
        <taxon>Metazoa</taxon>
        <taxon>Chordata</taxon>
        <taxon>Craniata</taxon>
        <taxon>Vertebrata</taxon>
        <taxon>Euteleostomi</taxon>
        <taxon>Actinopterygii</taxon>
        <taxon>Neopterygii</taxon>
        <taxon>Teleostei</taxon>
        <taxon>Protacanthopterygii</taxon>
        <taxon>Esociformes</taxon>
        <taxon>Umbridae</taxon>
        <taxon>Umbra</taxon>
    </lineage>
</organism>
<dbReference type="InterPro" id="IPR007110">
    <property type="entry name" value="Ig-like_dom"/>
</dbReference>
<feature type="domain" description="Ig-like" evidence="3">
    <location>
        <begin position="37"/>
        <end position="113"/>
    </location>
</feature>
<feature type="compositionally biased region" description="Polar residues" evidence="1">
    <location>
        <begin position="543"/>
        <end position="553"/>
    </location>
</feature>
<dbReference type="PANTHER" id="PTHR46013:SF4">
    <property type="entry name" value="B-CELL RECEPTOR CD22-RELATED"/>
    <property type="match status" value="1"/>
</dbReference>
<dbReference type="AlphaFoldDB" id="A0ABD0XLU0"/>
<comment type="caution">
    <text evidence="4">The sequence shown here is derived from an EMBL/GenBank/DDBJ whole genome shotgun (WGS) entry which is preliminary data.</text>
</comment>
<dbReference type="InterPro" id="IPR003598">
    <property type="entry name" value="Ig_sub2"/>
</dbReference>